<dbReference type="InterPro" id="IPR018392">
    <property type="entry name" value="LysM"/>
</dbReference>
<dbReference type="Proteomes" id="UP000216867">
    <property type="component" value="Unassembled WGS sequence"/>
</dbReference>
<feature type="domain" description="LysM" evidence="3">
    <location>
        <begin position="195"/>
        <end position="249"/>
    </location>
</feature>
<dbReference type="CDD" id="cd00118">
    <property type="entry name" value="LysM"/>
    <property type="match status" value="1"/>
</dbReference>
<protein>
    <recommendedName>
        <fullName evidence="3">LysM domain-containing protein</fullName>
    </recommendedName>
</protein>
<comment type="caution">
    <text evidence="4">The sequence shown here is derived from an EMBL/GenBank/DDBJ whole genome shotgun (WGS) entry which is preliminary data.</text>
</comment>
<evidence type="ECO:0000313" key="5">
    <source>
        <dbReference type="Proteomes" id="UP000216867"/>
    </source>
</evidence>
<dbReference type="AlphaFoldDB" id="A0A269ZEN6"/>
<evidence type="ECO:0000259" key="3">
    <source>
        <dbReference type="PROSITE" id="PS51782"/>
    </source>
</evidence>
<feature type="region of interest" description="Disordered" evidence="1">
    <location>
        <begin position="105"/>
        <end position="198"/>
    </location>
</feature>
<organism evidence="4 5">
    <name type="scientific">Brevibacterium casei</name>
    <dbReference type="NCBI Taxonomy" id="33889"/>
    <lineage>
        <taxon>Bacteria</taxon>
        <taxon>Bacillati</taxon>
        <taxon>Actinomycetota</taxon>
        <taxon>Actinomycetes</taxon>
        <taxon>Micrococcales</taxon>
        <taxon>Brevibacteriaceae</taxon>
        <taxon>Brevibacterium</taxon>
    </lineage>
</organism>
<gene>
    <name evidence="4" type="ORF">B8X04_05795</name>
</gene>
<name>A0A269ZEN6_9MICO</name>
<keyword evidence="2" id="KW-0472">Membrane</keyword>
<sequence>MFDMFLLALCAITWLALLGSSVSLWVLLERPLGASDLVILVLVATAAAAFARLGLISLLGLALRILPHGRVRSWVSALALRWAPRLLGSTILAAVAVTGTAVTGSAADRVRGPSAEAVSATAALDPDRAPDPGWPTIPADPRDPGWPTTGPDDDDRLGDPPPPTDPPDGAEASDGDGTADDADEADDRDGSDSPRTHVVTAGESLWSIAGELIGAGDSQAELVADIYADNREAIGPDPDLIMPGQRLVIRS</sequence>
<dbReference type="InterPro" id="IPR036779">
    <property type="entry name" value="LysM_dom_sf"/>
</dbReference>
<feature type="transmembrane region" description="Helical" evidence="2">
    <location>
        <begin position="37"/>
        <end position="66"/>
    </location>
</feature>
<evidence type="ECO:0000256" key="1">
    <source>
        <dbReference type="SAM" id="MobiDB-lite"/>
    </source>
</evidence>
<proteinExistence type="predicted"/>
<keyword evidence="2" id="KW-0812">Transmembrane</keyword>
<dbReference type="Gene3D" id="3.10.350.10">
    <property type="entry name" value="LysM domain"/>
    <property type="match status" value="1"/>
</dbReference>
<evidence type="ECO:0000256" key="2">
    <source>
        <dbReference type="SAM" id="Phobius"/>
    </source>
</evidence>
<dbReference type="SMART" id="SM00257">
    <property type="entry name" value="LysM"/>
    <property type="match status" value="1"/>
</dbReference>
<dbReference type="EMBL" id="NCWY01000004">
    <property type="protein sequence ID" value="PAK96263.1"/>
    <property type="molecule type" value="Genomic_DNA"/>
</dbReference>
<reference evidence="4 5" key="1">
    <citation type="submission" date="2017-04" db="EMBL/GenBank/DDBJ databases">
        <title>Kefir bacterial isolates.</title>
        <authorList>
            <person name="Kim Y."/>
            <person name="Blasche S."/>
            <person name="Patil K.R."/>
        </authorList>
    </citation>
    <scope>NUCLEOTIDE SEQUENCE [LARGE SCALE GENOMIC DNA]</scope>
    <source>
        <strain evidence="4 5">OG2</strain>
    </source>
</reference>
<feature type="compositionally biased region" description="Acidic residues" evidence="1">
    <location>
        <begin position="171"/>
        <end position="187"/>
    </location>
</feature>
<keyword evidence="2" id="KW-1133">Transmembrane helix</keyword>
<accession>A0A269ZEN6</accession>
<dbReference type="PROSITE" id="PS51782">
    <property type="entry name" value="LYSM"/>
    <property type="match status" value="1"/>
</dbReference>
<evidence type="ECO:0000313" key="4">
    <source>
        <dbReference type="EMBL" id="PAK96263.1"/>
    </source>
</evidence>